<protein>
    <recommendedName>
        <fullName evidence="2">Ras guanine nucleotide exchange factor glfB-like C-terminal domain-containing protein</fullName>
    </recommendedName>
</protein>
<reference evidence="3" key="1">
    <citation type="submission" date="2012-06" db="EMBL/GenBank/DDBJ databases">
        <title>Short 5' UTR of Entamoeba genes.</title>
        <authorList>
            <person name="Hiranuka K."/>
            <person name="Kumagai M."/>
            <person name="Wakaguri H."/>
            <person name="Suzuki Y."/>
            <person name="Sugano S."/>
            <person name="Watanabe J."/>
            <person name="Makioka A."/>
        </authorList>
    </citation>
    <scope>NUCLEOTIDE SEQUENCE</scope>
    <source>
        <strain evidence="3">HM-1:IMSS</strain>
    </source>
</reference>
<feature type="compositionally biased region" description="Basic and acidic residues" evidence="1">
    <location>
        <begin position="25"/>
        <end position="49"/>
    </location>
</feature>
<dbReference type="VEuPathDB" id="AmoebaDB:EHI_007990"/>
<dbReference type="VEuPathDB" id="AmoebaDB:KM1_119130"/>
<dbReference type="Proteomes" id="UP000078387">
    <property type="component" value="Unassembled WGS sequence"/>
</dbReference>
<dbReference type="VEuPathDB" id="AmoebaDB:EHI7A_099500"/>
<dbReference type="VEuPathDB" id="AmoebaDB:EHI5A_231270"/>
<evidence type="ECO:0000313" key="3">
    <source>
        <dbReference type="EMBL" id="BAN38678.1"/>
    </source>
</evidence>
<dbReference type="VEuPathDB" id="AmoebaDB:EHI8A_106900"/>
<dbReference type="HOGENOM" id="CLU_790941_0_0_1"/>
<dbReference type="VEuPathDB" id="AmoebaDB:EHI5A_013950"/>
<evidence type="ECO:0000259" key="2">
    <source>
        <dbReference type="Pfam" id="PF24929"/>
    </source>
</evidence>
<dbReference type="EMBL" id="AK420048">
    <property type="protein sequence ID" value="BAN38678.1"/>
    <property type="molecule type" value="mRNA"/>
</dbReference>
<evidence type="ECO:0000313" key="4">
    <source>
        <dbReference type="EMBL" id="GAT93828.1"/>
    </source>
</evidence>
<name>A0A5K1UR73_ENTHI</name>
<dbReference type="OMA" id="KSHTRTE"/>
<dbReference type="AlphaFoldDB" id="A0A5K1UR73"/>
<feature type="region of interest" description="Disordered" evidence="1">
    <location>
        <begin position="15"/>
        <end position="70"/>
    </location>
</feature>
<accession>A0A5K1UR73</accession>
<dbReference type="EMBL" id="BDEQ01000001">
    <property type="protein sequence ID" value="GAT93828.1"/>
    <property type="molecule type" value="Genomic_DNA"/>
</dbReference>
<reference evidence="4 5" key="2">
    <citation type="submission" date="2016-05" db="EMBL/GenBank/DDBJ databases">
        <title>First whole genome sequencing of Entamoeba histolytica HM1:IMSS-clone-6.</title>
        <authorList>
            <person name="Mukherjee Avik.K."/>
            <person name="Izumyama S."/>
            <person name="Nakada-Tsukui K."/>
            <person name="Nozaki T."/>
        </authorList>
    </citation>
    <scope>NUCLEOTIDE SEQUENCE [LARGE SCALE GENOMIC DNA]</scope>
    <source>
        <strain evidence="4 5">HM1:IMSS clone 6</strain>
    </source>
</reference>
<dbReference type="PANTHER" id="PTHR36127">
    <property type="entry name" value="EXPRESSED PROTEIN"/>
    <property type="match status" value="1"/>
</dbReference>
<accession>S0AUY5</accession>
<feature type="domain" description="Ras guanine nucleotide exchange factor glfB-like C-terminal" evidence="2">
    <location>
        <begin position="100"/>
        <end position="331"/>
    </location>
</feature>
<dbReference type="InterPro" id="IPR056651">
    <property type="entry name" value="GlfB-like_C"/>
</dbReference>
<evidence type="ECO:0000256" key="1">
    <source>
        <dbReference type="SAM" id="MobiDB-lite"/>
    </source>
</evidence>
<evidence type="ECO:0000313" key="5">
    <source>
        <dbReference type="Proteomes" id="UP000078387"/>
    </source>
</evidence>
<organism evidence="4 5">
    <name type="scientific">Entamoeba histolytica</name>
    <dbReference type="NCBI Taxonomy" id="5759"/>
    <lineage>
        <taxon>Eukaryota</taxon>
        <taxon>Amoebozoa</taxon>
        <taxon>Evosea</taxon>
        <taxon>Archamoebae</taxon>
        <taxon>Mastigamoebida</taxon>
        <taxon>Entamoebidae</taxon>
        <taxon>Entamoeba</taxon>
    </lineage>
</organism>
<sequence length="353" mass="40480">MSEVGVKEKKHKKGLFDLFSRIKHTTNEEKKEKKEKKEKEKKEKEEAKEKKKGHGRNESQNLKTPPIAANPKVAGYATGSMVNLLKNMPDWRDQTRKVVVEGNFETFPIAGDLPRLLKHLSIVRKTNENEISCLFPEDGNKTDGKVKIVVDVQGNKVTTGDCLKVIQCITKIFDEKHCERVEKEWNAVMDNSEDLSVQKTFLMRVLKSVYVDEGSNEVSPVITFLKAINQKIIASSTMKLKAVCGNLFIKDAQPMVWEIAVILDGDKTIISHYRRQETTSKNSEEYFRFLWELRLVFNKEMTQLQELKMGINDIEFNPNTISSVRERVESTLESLKFEDCVVSDLEDSSSEEE</sequence>
<gene>
    <name evidence="4" type="ORF">CL6EHI_007990</name>
</gene>
<dbReference type="Pfam" id="PF24929">
    <property type="entry name" value="GlfB_C"/>
    <property type="match status" value="1"/>
</dbReference>
<dbReference type="PANTHER" id="PTHR36127:SF1">
    <property type="entry name" value="COMM DOMAIN-CONTAINING PROTEIN"/>
    <property type="match status" value="1"/>
</dbReference>
<proteinExistence type="evidence at transcript level"/>